<dbReference type="NCBIfam" id="TIGR01350">
    <property type="entry name" value="lipoamide_DH"/>
    <property type="match status" value="1"/>
</dbReference>
<feature type="domain" description="Pyridine nucleotide-disulphide oxidoreductase dimerisation" evidence="17">
    <location>
        <begin position="345"/>
        <end position="453"/>
    </location>
</feature>
<evidence type="ECO:0000256" key="14">
    <source>
        <dbReference type="PIRSR" id="PIRSR000350-3"/>
    </source>
</evidence>
<evidence type="ECO:0000256" key="1">
    <source>
        <dbReference type="ARBA" id="ARBA00004496"/>
    </source>
</evidence>
<keyword evidence="5" id="KW-0963">Cytoplasm</keyword>
<evidence type="ECO:0000256" key="2">
    <source>
        <dbReference type="ARBA" id="ARBA00007532"/>
    </source>
</evidence>
<keyword evidence="8 16" id="KW-0560">Oxidoreductase</keyword>
<dbReference type="FunFam" id="3.30.390.30:FF:000001">
    <property type="entry name" value="Dihydrolipoyl dehydrogenase"/>
    <property type="match status" value="1"/>
</dbReference>
<evidence type="ECO:0000256" key="15">
    <source>
        <dbReference type="PIRSR" id="PIRSR000350-4"/>
    </source>
</evidence>
<comment type="similarity">
    <text evidence="2 16">Belongs to the class-I pyridine nucleotide-disulfide oxidoreductase family.</text>
</comment>
<dbReference type="AlphaFoldDB" id="A0A949JZK6"/>
<evidence type="ECO:0000256" key="11">
    <source>
        <dbReference type="ARBA" id="ARBA00023284"/>
    </source>
</evidence>
<dbReference type="InterPro" id="IPR023753">
    <property type="entry name" value="FAD/NAD-binding_dom"/>
</dbReference>
<evidence type="ECO:0000313" key="19">
    <source>
        <dbReference type="EMBL" id="MBU9736989.1"/>
    </source>
</evidence>
<dbReference type="RefSeq" id="WP_238721615.1">
    <property type="nucleotide sequence ID" value="NZ_JAHQCW010000015.1"/>
</dbReference>
<accession>A0A949JZK6</accession>
<gene>
    <name evidence="19" type="primary">lpdA</name>
    <name evidence="19" type="ORF">KTH89_10595</name>
</gene>
<keyword evidence="9 14" id="KW-0520">NAD</keyword>
<evidence type="ECO:0000256" key="8">
    <source>
        <dbReference type="ARBA" id="ARBA00023002"/>
    </source>
</evidence>
<comment type="subcellular location">
    <subcellularLocation>
        <location evidence="1">Cytoplasm</location>
    </subcellularLocation>
</comment>
<dbReference type="InterPro" id="IPR006258">
    <property type="entry name" value="Lipoamide_DH"/>
</dbReference>
<keyword evidence="20" id="KW-1185">Reference proteome</keyword>
<dbReference type="EMBL" id="JAHQCW010000015">
    <property type="protein sequence ID" value="MBU9736989.1"/>
    <property type="molecule type" value="Genomic_DNA"/>
</dbReference>
<dbReference type="PROSITE" id="PS00076">
    <property type="entry name" value="PYRIDINE_REDOX_1"/>
    <property type="match status" value="1"/>
</dbReference>
<dbReference type="SUPFAM" id="SSF55424">
    <property type="entry name" value="FAD/NAD-linked reductases, dimerisation (C-terminal) domain"/>
    <property type="match status" value="1"/>
</dbReference>
<feature type="binding site" evidence="14">
    <location>
        <begin position="181"/>
        <end position="188"/>
    </location>
    <ligand>
        <name>NAD(+)</name>
        <dbReference type="ChEBI" id="CHEBI:57540"/>
    </ligand>
</feature>
<comment type="caution">
    <text evidence="19">The sequence shown here is derived from an EMBL/GenBank/DDBJ whole genome shotgun (WGS) entry which is preliminary data.</text>
</comment>
<evidence type="ECO:0000313" key="20">
    <source>
        <dbReference type="Proteomes" id="UP000712157"/>
    </source>
</evidence>
<comment type="cofactor">
    <cofactor evidence="14 16">
        <name>FAD</name>
        <dbReference type="ChEBI" id="CHEBI:57692"/>
    </cofactor>
    <text evidence="14 16">Binds 1 FAD per subunit.</text>
</comment>
<dbReference type="GO" id="GO:0006103">
    <property type="term" value="P:2-oxoglutarate metabolic process"/>
    <property type="evidence" value="ECO:0007669"/>
    <property type="project" value="TreeGrafter"/>
</dbReference>
<feature type="binding site" evidence="14">
    <location>
        <position position="311"/>
    </location>
    <ligand>
        <name>FAD</name>
        <dbReference type="ChEBI" id="CHEBI:57692"/>
    </ligand>
</feature>
<comment type="catalytic activity">
    <reaction evidence="12 16">
        <text>N(6)-[(R)-dihydrolipoyl]-L-lysyl-[protein] + NAD(+) = N(6)-[(R)-lipoyl]-L-lysyl-[protein] + NADH + H(+)</text>
        <dbReference type="Rhea" id="RHEA:15045"/>
        <dbReference type="Rhea" id="RHEA-COMP:10474"/>
        <dbReference type="Rhea" id="RHEA-COMP:10475"/>
        <dbReference type="ChEBI" id="CHEBI:15378"/>
        <dbReference type="ChEBI" id="CHEBI:57540"/>
        <dbReference type="ChEBI" id="CHEBI:57945"/>
        <dbReference type="ChEBI" id="CHEBI:83099"/>
        <dbReference type="ChEBI" id="CHEBI:83100"/>
        <dbReference type="EC" id="1.8.1.4"/>
    </reaction>
</comment>
<dbReference type="InterPro" id="IPR001100">
    <property type="entry name" value="Pyr_nuc-diS_OxRdtase"/>
</dbReference>
<sequence length="456" mass="48306">MAEQYDLIVIGAGPAGYPAALKAAGMGKKVAVVDSGNVGGTCLNRGCIPTKTILHTALLYQELKQGERIGFAGAGPAIHYGKLRERKEEVVRTLQDGILKLFQKNKITLYQGSASVTPQKTVKITGMGETDRELAGGNILIATGSRPASPPIPGADLEGVLNSDELLELKGELFASLVIIGGGVIGMEFATAYQAMGCQVTVLESMERILPGMDREISQNLKMIMKKRGAEIHTGAMVKEIVKTPEGLTCTYVEKGNEEEARADAVLIATGRRANTEGLFTDEMTPEMDRGCILVNRHFETSIPGIYAAGDVVGGVQLAHAATAEALSAVAAMFGEPETICLGTVPGCVYTDPEIACAGLTADEAKERGIQVKVCKYPMSANGKSVLSLQERGFVKVLADPASGRIMGAQMMCARATDMISQFVQAIELGLTLENLGNLIYPHPTFSEAIGEAVRE</sequence>
<reference evidence="19" key="1">
    <citation type="submission" date="2021-06" db="EMBL/GenBank/DDBJ databases">
        <title>Description of novel taxa of the family Lachnospiraceae.</title>
        <authorList>
            <person name="Chaplin A.V."/>
            <person name="Sokolova S.R."/>
            <person name="Pikina A.P."/>
            <person name="Korzhanova M."/>
            <person name="Belova V."/>
            <person name="Korostin D."/>
            <person name="Efimov B.A."/>
        </authorList>
    </citation>
    <scope>NUCLEOTIDE SEQUENCE</scope>
    <source>
        <strain evidence="19">ASD5720</strain>
    </source>
</reference>
<evidence type="ECO:0000256" key="12">
    <source>
        <dbReference type="ARBA" id="ARBA00049187"/>
    </source>
</evidence>
<keyword evidence="6 16" id="KW-0285">Flavoprotein</keyword>
<evidence type="ECO:0000256" key="6">
    <source>
        <dbReference type="ARBA" id="ARBA00022630"/>
    </source>
</evidence>
<feature type="binding site" evidence="14">
    <location>
        <position position="204"/>
    </location>
    <ligand>
        <name>NAD(+)</name>
        <dbReference type="ChEBI" id="CHEBI:57540"/>
    </ligand>
</feature>
<dbReference type="InterPro" id="IPR012999">
    <property type="entry name" value="Pyr_OxRdtase_I_AS"/>
</dbReference>
<dbReference type="SUPFAM" id="SSF51905">
    <property type="entry name" value="FAD/NAD(P)-binding domain"/>
    <property type="match status" value="1"/>
</dbReference>
<evidence type="ECO:0000256" key="16">
    <source>
        <dbReference type="RuleBase" id="RU003692"/>
    </source>
</evidence>
<proteinExistence type="inferred from homology"/>
<feature type="active site" description="Proton acceptor" evidence="13">
    <location>
        <position position="443"/>
    </location>
</feature>
<dbReference type="InterPro" id="IPR050151">
    <property type="entry name" value="Class-I_Pyr_Nuc-Dis_Oxidored"/>
</dbReference>
<dbReference type="Pfam" id="PF02852">
    <property type="entry name" value="Pyr_redox_dim"/>
    <property type="match status" value="1"/>
</dbReference>
<keyword evidence="10" id="KW-1015">Disulfide bond</keyword>
<dbReference type="InterPro" id="IPR036188">
    <property type="entry name" value="FAD/NAD-bd_sf"/>
</dbReference>
<feature type="binding site" evidence="14">
    <location>
        <position position="271"/>
    </location>
    <ligand>
        <name>NAD(+)</name>
        <dbReference type="ChEBI" id="CHEBI:57540"/>
    </ligand>
</feature>
<evidence type="ECO:0000256" key="7">
    <source>
        <dbReference type="ARBA" id="ARBA00022827"/>
    </source>
</evidence>
<dbReference type="PRINTS" id="PR00411">
    <property type="entry name" value="PNDRDTASEI"/>
</dbReference>
<feature type="binding site" evidence="14">
    <location>
        <begin position="143"/>
        <end position="145"/>
    </location>
    <ligand>
        <name>FAD</name>
        <dbReference type="ChEBI" id="CHEBI:57692"/>
    </ligand>
</feature>
<dbReference type="PANTHER" id="PTHR22912:SF217">
    <property type="entry name" value="DIHYDROLIPOYL DEHYDROGENASE"/>
    <property type="match status" value="1"/>
</dbReference>
<evidence type="ECO:0000256" key="9">
    <source>
        <dbReference type="ARBA" id="ARBA00023027"/>
    </source>
</evidence>
<organism evidence="19 20">
    <name type="scientific">Diplocloster agilis</name>
    <dbReference type="NCBI Taxonomy" id="2850323"/>
    <lineage>
        <taxon>Bacteria</taxon>
        <taxon>Bacillati</taxon>
        <taxon>Bacillota</taxon>
        <taxon>Clostridia</taxon>
        <taxon>Lachnospirales</taxon>
        <taxon>Lachnospiraceae</taxon>
        <taxon>Diplocloster</taxon>
    </lineage>
</organism>
<dbReference type="GO" id="GO:0005737">
    <property type="term" value="C:cytoplasm"/>
    <property type="evidence" value="ECO:0007669"/>
    <property type="project" value="UniProtKB-SubCell"/>
</dbReference>
<evidence type="ECO:0000259" key="18">
    <source>
        <dbReference type="Pfam" id="PF07992"/>
    </source>
</evidence>
<keyword evidence="11 16" id="KW-0676">Redox-active center</keyword>
<evidence type="ECO:0000256" key="5">
    <source>
        <dbReference type="ARBA" id="ARBA00022490"/>
    </source>
</evidence>
<dbReference type="EC" id="1.8.1.4" evidence="3 16"/>
<keyword evidence="14" id="KW-0547">Nucleotide-binding</keyword>
<keyword evidence="7 14" id="KW-0274">FAD</keyword>
<dbReference type="PANTHER" id="PTHR22912">
    <property type="entry name" value="DISULFIDE OXIDOREDUCTASE"/>
    <property type="match status" value="1"/>
</dbReference>
<dbReference type="Gene3D" id="3.30.390.30">
    <property type="match status" value="1"/>
</dbReference>
<evidence type="ECO:0000256" key="10">
    <source>
        <dbReference type="ARBA" id="ARBA00023157"/>
    </source>
</evidence>
<evidence type="ECO:0000256" key="3">
    <source>
        <dbReference type="ARBA" id="ARBA00012608"/>
    </source>
</evidence>
<dbReference type="GO" id="GO:0050660">
    <property type="term" value="F:flavin adenine dinucleotide binding"/>
    <property type="evidence" value="ECO:0007669"/>
    <property type="project" value="InterPro"/>
</dbReference>
<protein>
    <recommendedName>
        <fullName evidence="4 16">Dihydrolipoyl dehydrogenase</fullName>
        <ecNumber evidence="3 16">1.8.1.4</ecNumber>
    </recommendedName>
</protein>
<feature type="binding site" evidence="14">
    <location>
        <position position="51"/>
    </location>
    <ligand>
        <name>FAD</name>
        <dbReference type="ChEBI" id="CHEBI:57692"/>
    </ligand>
</feature>
<feature type="disulfide bond" description="Redox-active" evidence="15">
    <location>
        <begin position="42"/>
        <end position="47"/>
    </location>
</feature>
<dbReference type="PRINTS" id="PR00368">
    <property type="entry name" value="FADPNR"/>
</dbReference>
<dbReference type="GO" id="GO:0004148">
    <property type="term" value="F:dihydrolipoyl dehydrogenase (NADH) activity"/>
    <property type="evidence" value="ECO:0007669"/>
    <property type="project" value="UniProtKB-EC"/>
</dbReference>
<dbReference type="PIRSF" id="PIRSF000350">
    <property type="entry name" value="Mercury_reductase_MerA"/>
    <property type="match status" value="1"/>
</dbReference>
<evidence type="ECO:0000256" key="4">
    <source>
        <dbReference type="ARBA" id="ARBA00016961"/>
    </source>
</evidence>
<dbReference type="InterPro" id="IPR016156">
    <property type="entry name" value="FAD/NAD-linked_Rdtase_dimer_sf"/>
</dbReference>
<name>A0A949JZK6_9FIRM</name>
<dbReference type="Gene3D" id="3.50.50.60">
    <property type="entry name" value="FAD/NAD(P)-binding domain"/>
    <property type="match status" value="2"/>
</dbReference>
<comment type="miscellaneous">
    <text evidence="16">The active site is a redox-active disulfide bond.</text>
</comment>
<dbReference type="InterPro" id="IPR004099">
    <property type="entry name" value="Pyr_nucl-diS_OxRdtase_dimer"/>
</dbReference>
<feature type="domain" description="FAD/NAD(P)-binding" evidence="18">
    <location>
        <begin position="5"/>
        <end position="326"/>
    </location>
</feature>
<dbReference type="Pfam" id="PF07992">
    <property type="entry name" value="Pyr_redox_2"/>
    <property type="match status" value="1"/>
</dbReference>
<dbReference type="Proteomes" id="UP000712157">
    <property type="component" value="Unassembled WGS sequence"/>
</dbReference>
<evidence type="ECO:0000256" key="13">
    <source>
        <dbReference type="PIRSR" id="PIRSR000350-2"/>
    </source>
</evidence>
<evidence type="ECO:0000259" key="17">
    <source>
        <dbReference type="Pfam" id="PF02852"/>
    </source>
</evidence>